<sequence length="584" mass="64943">METKGGRELANFALHRATQTFLKNVPAINLFNARFKEQIKDVHNARAAFLRCDTEFNSNFIQNVIKEANMEKRLGNLEAASNVYEKALEMAAERKKLHAVPNLYIYFSRLKYMITGSVDAARDVIIDGIQHVPLCRLLLEELIKFAMMHEGSRQVNTVDYIIASAISPGPDASQGLSTKDREEISCLYLEFVDLCGTIHDVNKAWHRHMKLFPHLTRTAPAYESPTTGSQLLNMTMEGRHSNPFALLLEDRGHGSAHGAQLALQEQERILPKNQTIQPDQVLTDQTQPEDHNNSAQERKQQSPRKVATQFRDDESGVNELIHDSGHKSGDDASRPIDSSPDFVNHPREGIYGSVESSQDLVLQSGEDAPGPYESIYEAEQPSGPTAPLEGSQVYSDLINIQQERDHEFGQHLNQCLSKSISSNFQWKETQELLTMASREEDVPQEISTSNGRILEDCQNAKGDLSMACPNSIPAADYAQFENKSDGNELVGPSSSASHQDPTTTRLHSQLEGTSHSSESWHQTYNMVTASVSASSEFHERPQDQQGQQQQDSPKQQHPSAETCATSQGKCYSGEFTICSCLGTA</sequence>
<keyword evidence="8" id="KW-1185">Reference proteome</keyword>
<dbReference type="EMBL" id="CAUOFW020000948">
    <property type="protein sequence ID" value="CAK9139280.1"/>
    <property type="molecule type" value="Genomic_DNA"/>
</dbReference>
<dbReference type="Gene3D" id="1.25.40.10">
    <property type="entry name" value="Tetratricopeptide repeat domain"/>
    <property type="match status" value="1"/>
</dbReference>
<keyword evidence="4" id="KW-0508">mRNA splicing</keyword>
<comment type="caution">
    <text evidence="7">The sequence shown here is derived from an EMBL/GenBank/DDBJ whole genome shotgun (WGS) entry which is preliminary data.</text>
</comment>
<feature type="compositionally biased region" description="Low complexity" evidence="6">
    <location>
        <begin position="543"/>
        <end position="556"/>
    </location>
</feature>
<comment type="subcellular location">
    <subcellularLocation>
        <location evidence="1">Nucleus</location>
    </subcellularLocation>
</comment>
<feature type="compositionally biased region" description="Basic and acidic residues" evidence="6">
    <location>
        <begin position="310"/>
        <end position="334"/>
    </location>
</feature>
<gene>
    <name evidence="7" type="ORF">ILEXP_LOCUS6667</name>
</gene>
<evidence type="ECO:0000256" key="1">
    <source>
        <dbReference type="ARBA" id="ARBA00004123"/>
    </source>
</evidence>
<feature type="compositionally biased region" description="Basic and acidic residues" evidence="6">
    <location>
        <begin position="288"/>
        <end position="300"/>
    </location>
</feature>
<feature type="compositionally biased region" description="Polar residues" evidence="6">
    <location>
        <begin position="492"/>
        <end position="535"/>
    </location>
</feature>
<keyword evidence="5" id="KW-0539">Nucleus</keyword>
<protein>
    <submittedName>
        <fullName evidence="7">Uncharacterized protein</fullName>
    </submittedName>
</protein>
<name>A0ABC8R2P1_9AQUA</name>
<organism evidence="7 8">
    <name type="scientific">Ilex paraguariensis</name>
    <name type="common">yerba mate</name>
    <dbReference type="NCBI Taxonomy" id="185542"/>
    <lineage>
        <taxon>Eukaryota</taxon>
        <taxon>Viridiplantae</taxon>
        <taxon>Streptophyta</taxon>
        <taxon>Embryophyta</taxon>
        <taxon>Tracheophyta</taxon>
        <taxon>Spermatophyta</taxon>
        <taxon>Magnoliopsida</taxon>
        <taxon>eudicotyledons</taxon>
        <taxon>Gunneridae</taxon>
        <taxon>Pentapetalae</taxon>
        <taxon>asterids</taxon>
        <taxon>campanulids</taxon>
        <taxon>Aquifoliales</taxon>
        <taxon>Aquifoliaceae</taxon>
        <taxon>Ilex</taxon>
    </lineage>
</organism>
<dbReference type="PANTHER" id="PTHR17204">
    <property type="entry name" value="PRE-MRNA PROCESSING PROTEIN PRP39-RELATED"/>
    <property type="match status" value="1"/>
</dbReference>
<dbReference type="GO" id="GO:0008380">
    <property type="term" value="P:RNA splicing"/>
    <property type="evidence" value="ECO:0007669"/>
    <property type="project" value="UniProtKB-KW"/>
</dbReference>
<feature type="region of interest" description="Disordered" evidence="6">
    <location>
        <begin position="484"/>
        <end position="566"/>
    </location>
</feature>
<dbReference type="GO" id="GO:0006397">
    <property type="term" value="P:mRNA processing"/>
    <property type="evidence" value="ECO:0007669"/>
    <property type="project" value="UniProtKB-KW"/>
</dbReference>
<dbReference type="PANTHER" id="PTHR17204:SF26">
    <property type="entry name" value="PRE-MRNA-PROCESSING FACTOR 39-2"/>
    <property type="match status" value="1"/>
</dbReference>
<evidence type="ECO:0000256" key="2">
    <source>
        <dbReference type="ARBA" id="ARBA00022664"/>
    </source>
</evidence>
<dbReference type="Proteomes" id="UP001642360">
    <property type="component" value="Unassembled WGS sequence"/>
</dbReference>
<dbReference type="FunFam" id="1.25.40.10:FF:000159">
    <property type="entry name" value="Tetratricopeptide repeat (TPR)-like superfamily protein"/>
    <property type="match status" value="1"/>
</dbReference>
<keyword evidence="2" id="KW-0507">mRNA processing</keyword>
<keyword evidence="3" id="KW-0677">Repeat</keyword>
<dbReference type="InterPro" id="IPR011990">
    <property type="entry name" value="TPR-like_helical_dom_sf"/>
</dbReference>
<evidence type="ECO:0000256" key="4">
    <source>
        <dbReference type="ARBA" id="ARBA00023187"/>
    </source>
</evidence>
<feature type="compositionally biased region" description="Polar residues" evidence="6">
    <location>
        <begin position="557"/>
        <end position="566"/>
    </location>
</feature>
<evidence type="ECO:0000256" key="3">
    <source>
        <dbReference type="ARBA" id="ARBA00022737"/>
    </source>
</evidence>
<proteinExistence type="predicted"/>
<reference evidence="7 8" key="1">
    <citation type="submission" date="2024-02" db="EMBL/GenBank/DDBJ databases">
        <authorList>
            <person name="Vignale AGUSTIN F."/>
            <person name="Sosa J E."/>
            <person name="Modenutti C."/>
        </authorList>
    </citation>
    <scope>NUCLEOTIDE SEQUENCE [LARGE SCALE GENOMIC DNA]</scope>
</reference>
<dbReference type="SUPFAM" id="SSF48452">
    <property type="entry name" value="TPR-like"/>
    <property type="match status" value="1"/>
</dbReference>
<dbReference type="GO" id="GO:0005634">
    <property type="term" value="C:nucleus"/>
    <property type="evidence" value="ECO:0007669"/>
    <property type="project" value="UniProtKB-SubCell"/>
</dbReference>
<dbReference type="AlphaFoldDB" id="A0ABC8R2P1"/>
<feature type="region of interest" description="Disordered" evidence="6">
    <location>
        <begin position="283"/>
        <end position="345"/>
    </location>
</feature>
<accession>A0ABC8R2P1</accession>
<evidence type="ECO:0000313" key="7">
    <source>
        <dbReference type="EMBL" id="CAK9139280.1"/>
    </source>
</evidence>
<evidence type="ECO:0000256" key="6">
    <source>
        <dbReference type="SAM" id="MobiDB-lite"/>
    </source>
</evidence>
<evidence type="ECO:0000313" key="8">
    <source>
        <dbReference type="Proteomes" id="UP001642360"/>
    </source>
</evidence>
<evidence type="ECO:0000256" key="5">
    <source>
        <dbReference type="ARBA" id="ARBA00023242"/>
    </source>
</evidence>